<reference evidence="1 2" key="1">
    <citation type="submission" date="2019-09" db="EMBL/GenBank/DDBJ databases">
        <authorList>
            <person name="Depoorter E."/>
        </authorList>
    </citation>
    <scope>NUCLEOTIDE SEQUENCE [LARGE SCALE GENOMIC DNA]</scope>
    <source>
        <strain evidence="1">LMG 26883</strain>
    </source>
</reference>
<gene>
    <name evidence="1" type="ORF">BPS26883_00392</name>
</gene>
<organism evidence="1 2">
    <name type="scientific">Burkholderia pseudomultivorans</name>
    <dbReference type="NCBI Taxonomy" id="1207504"/>
    <lineage>
        <taxon>Bacteria</taxon>
        <taxon>Pseudomonadati</taxon>
        <taxon>Pseudomonadota</taxon>
        <taxon>Betaproteobacteria</taxon>
        <taxon>Burkholderiales</taxon>
        <taxon>Burkholderiaceae</taxon>
        <taxon>Burkholderia</taxon>
        <taxon>Burkholderia cepacia complex</taxon>
    </lineage>
</organism>
<proteinExistence type="predicted"/>
<dbReference type="AlphaFoldDB" id="A0A6P2H5E8"/>
<evidence type="ECO:0000313" key="2">
    <source>
        <dbReference type="Proteomes" id="UP000494162"/>
    </source>
</evidence>
<name>A0A6P2H5E8_9BURK</name>
<evidence type="ECO:0000313" key="1">
    <source>
        <dbReference type="EMBL" id="VWB11886.1"/>
    </source>
</evidence>
<dbReference type="GeneID" id="93173877"/>
<dbReference type="EMBL" id="CABVPP010000001">
    <property type="protein sequence ID" value="VWB11886.1"/>
    <property type="molecule type" value="Genomic_DNA"/>
</dbReference>
<dbReference type="Proteomes" id="UP000494162">
    <property type="component" value="Unassembled WGS sequence"/>
</dbReference>
<protein>
    <submittedName>
        <fullName evidence="1">Uncharacterized protein</fullName>
    </submittedName>
</protein>
<accession>A0A6P2H5E8</accession>
<dbReference type="RefSeq" id="WP_059825516.1">
    <property type="nucleotide sequence ID" value="NZ_CABVPP010000001.1"/>
</dbReference>
<sequence length="137" mass="15737">MESNHKTTSDQYVQFLFENEPIAFLVDTNLTLGDIFIALAYPSLYVEVGGQKIVIDAQQPDFHAGADEYPLYAFLSLYPQFAEQIVRCHPTITALFQQYMEKQWDELTGSGDSQEFLDGEARRVRCIYCLPELKKQN</sequence>